<reference evidence="3" key="3">
    <citation type="submission" date="2015-11" db="EMBL/GenBank/DDBJ databases">
        <authorList>
            <consortium name="FlyBase"/>
        </authorList>
    </citation>
    <scope>NUCLEOTIDE SEQUENCE</scope>
    <source>
        <strain evidence="3">TSC#15081-1352.22</strain>
    </source>
</reference>
<keyword evidence="5" id="KW-1185">Reference proteome</keyword>
<dbReference type="EMBL" id="CH933813">
    <property type="protein sequence ID" value="KRG07210.1"/>
    <property type="molecule type" value="Genomic_DNA"/>
</dbReference>
<reference evidence="3" key="2">
    <citation type="journal article" date="2008" name="Bioinformatics">
        <title>Assembly reconciliation.</title>
        <authorList>
            <person name="Zimin A.V."/>
            <person name="Smith D.R."/>
            <person name="Sutton G."/>
            <person name="Yorke J.A."/>
        </authorList>
    </citation>
    <scope>NUCLEOTIDE SEQUENCE</scope>
    <source>
        <strain evidence="3">TSC#15081-1352.22</strain>
    </source>
</reference>
<evidence type="ECO:0000313" key="4">
    <source>
        <dbReference type="EMBL" id="KRG07888.1"/>
    </source>
</evidence>
<gene>
    <name evidence="3" type="primary">Dmoj\GI26354</name>
    <name evidence="4" type="synonym">Dmoj\GI26446</name>
    <name evidence="3" type="ORF">Dmoj_GI26354</name>
    <name evidence="4" type="ORF">Dmoj_GI26446</name>
</gene>
<dbReference type="EMBL" id="CH935234">
    <property type="protein sequence ID" value="KRG07888.1"/>
    <property type="molecule type" value="Genomic_DNA"/>
</dbReference>
<evidence type="ECO:0000313" key="5">
    <source>
        <dbReference type="Proteomes" id="UP000009192"/>
    </source>
</evidence>
<feature type="compositionally biased region" description="Polar residues" evidence="1">
    <location>
        <begin position="140"/>
        <end position="165"/>
    </location>
</feature>
<dbReference type="AlphaFoldDB" id="A0A0Q9XNG0"/>
<name>A0A0Q9XNG0_DROMO</name>
<feature type="compositionally biased region" description="Basic and acidic residues" evidence="1">
    <location>
        <begin position="89"/>
        <end position="99"/>
    </location>
</feature>
<reference evidence="3 5" key="1">
    <citation type="journal article" date="2007" name="Nature">
        <title>Evolution of genes and genomes on the Drosophila phylogeny.</title>
        <authorList>
            <consortium name="Drosophila 12 Genomes Consortium"/>
            <person name="Clark A.G."/>
            <person name="Eisen M.B."/>
            <person name="Smith D.R."/>
            <person name="Bergman C.M."/>
            <person name="Oliver B."/>
            <person name="Markow T.A."/>
            <person name="Kaufman T.C."/>
            <person name="Kellis M."/>
            <person name="Gelbart W."/>
            <person name="Iyer V.N."/>
            <person name="Pollard D.A."/>
            <person name="Sackton T.B."/>
            <person name="Larracuente A.M."/>
            <person name="Singh N.D."/>
            <person name="Abad J.P."/>
            <person name="Abt D.N."/>
            <person name="Adryan B."/>
            <person name="Aguade M."/>
            <person name="Akashi H."/>
            <person name="Anderson W.W."/>
            <person name="Aquadro C.F."/>
            <person name="Ardell D.H."/>
            <person name="Arguello R."/>
            <person name="Artieri C.G."/>
            <person name="Barbash D.A."/>
            <person name="Barker D."/>
            <person name="Barsanti P."/>
            <person name="Batterham P."/>
            <person name="Batzoglou S."/>
            <person name="Begun D."/>
            <person name="Bhutkar A."/>
            <person name="Blanco E."/>
            <person name="Bosak S.A."/>
            <person name="Bradley R.K."/>
            <person name="Brand A.D."/>
            <person name="Brent M.R."/>
            <person name="Brooks A.N."/>
            <person name="Brown R.H."/>
            <person name="Butlin R.K."/>
            <person name="Caggese C."/>
            <person name="Calvi B.R."/>
            <person name="Bernardo de Carvalho A."/>
            <person name="Caspi A."/>
            <person name="Castrezana S."/>
            <person name="Celniker S.E."/>
            <person name="Chang J.L."/>
            <person name="Chapple C."/>
            <person name="Chatterji S."/>
            <person name="Chinwalla A."/>
            <person name="Civetta A."/>
            <person name="Clifton S.W."/>
            <person name="Comeron J.M."/>
            <person name="Costello J.C."/>
            <person name="Coyne J.A."/>
            <person name="Daub J."/>
            <person name="David R.G."/>
            <person name="Delcher A.L."/>
            <person name="Delehaunty K."/>
            <person name="Do C.B."/>
            <person name="Ebling H."/>
            <person name="Edwards K."/>
            <person name="Eickbush T."/>
            <person name="Evans J.D."/>
            <person name="Filipski A."/>
            <person name="Findeiss S."/>
            <person name="Freyhult E."/>
            <person name="Fulton L."/>
            <person name="Fulton R."/>
            <person name="Garcia A.C."/>
            <person name="Gardiner A."/>
            <person name="Garfield D.A."/>
            <person name="Garvin B.E."/>
            <person name="Gibson G."/>
            <person name="Gilbert D."/>
            <person name="Gnerre S."/>
            <person name="Godfrey J."/>
            <person name="Good R."/>
            <person name="Gotea V."/>
            <person name="Gravely B."/>
            <person name="Greenberg A.J."/>
            <person name="Griffiths-Jones S."/>
            <person name="Gross S."/>
            <person name="Guigo R."/>
            <person name="Gustafson E.A."/>
            <person name="Haerty W."/>
            <person name="Hahn M.W."/>
            <person name="Halligan D.L."/>
            <person name="Halpern A.L."/>
            <person name="Halter G.M."/>
            <person name="Han M.V."/>
            <person name="Heger A."/>
            <person name="Hillier L."/>
            <person name="Hinrichs A.S."/>
            <person name="Holmes I."/>
            <person name="Hoskins R.A."/>
            <person name="Hubisz M.J."/>
            <person name="Hultmark D."/>
            <person name="Huntley M.A."/>
            <person name="Jaffe D.B."/>
            <person name="Jagadeeshan S."/>
            <person name="Jeck W.R."/>
            <person name="Johnson J."/>
            <person name="Jones C.D."/>
            <person name="Jordan W.C."/>
            <person name="Karpen G.H."/>
            <person name="Kataoka E."/>
            <person name="Keightley P.D."/>
            <person name="Kheradpour P."/>
            <person name="Kirkness E.F."/>
            <person name="Koerich L.B."/>
            <person name="Kristiansen K."/>
            <person name="Kudrna D."/>
            <person name="Kulathinal R.J."/>
            <person name="Kumar S."/>
            <person name="Kwok R."/>
            <person name="Lander E."/>
            <person name="Langley C.H."/>
            <person name="Lapoint R."/>
            <person name="Lazzaro B.P."/>
            <person name="Lee S.J."/>
            <person name="Levesque L."/>
            <person name="Li R."/>
            <person name="Lin C.F."/>
            <person name="Lin M.F."/>
            <person name="Lindblad-Toh K."/>
            <person name="Llopart A."/>
            <person name="Long M."/>
            <person name="Low L."/>
            <person name="Lozovsky E."/>
            <person name="Lu J."/>
            <person name="Luo M."/>
            <person name="Machado C.A."/>
            <person name="Makalowski W."/>
            <person name="Marzo M."/>
            <person name="Matsuda M."/>
            <person name="Matzkin L."/>
            <person name="McAllister B."/>
            <person name="McBride C.S."/>
            <person name="McKernan B."/>
            <person name="McKernan K."/>
            <person name="Mendez-Lago M."/>
            <person name="Minx P."/>
            <person name="Mollenhauer M.U."/>
            <person name="Montooth K."/>
            <person name="Mount S.M."/>
            <person name="Mu X."/>
            <person name="Myers E."/>
            <person name="Negre B."/>
            <person name="Newfeld S."/>
            <person name="Nielsen R."/>
            <person name="Noor M.A."/>
            <person name="O'Grady P."/>
            <person name="Pachter L."/>
            <person name="Papaceit M."/>
            <person name="Parisi M.J."/>
            <person name="Parisi M."/>
            <person name="Parts L."/>
            <person name="Pedersen J.S."/>
            <person name="Pesole G."/>
            <person name="Phillippy A.M."/>
            <person name="Ponting C.P."/>
            <person name="Pop M."/>
            <person name="Porcelli D."/>
            <person name="Powell J.R."/>
            <person name="Prohaska S."/>
            <person name="Pruitt K."/>
            <person name="Puig M."/>
            <person name="Quesneville H."/>
            <person name="Ram K.R."/>
            <person name="Rand D."/>
            <person name="Rasmussen M.D."/>
            <person name="Reed L.K."/>
            <person name="Reenan R."/>
            <person name="Reily A."/>
            <person name="Remington K.A."/>
            <person name="Rieger T.T."/>
            <person name="Ritchie M.G."/>
            <person name="Robin C."/>
            <person name="Rogers Y.H."/>
            <person name="Rohde C."/>
            <person name="Rozas J."/>
            <person name="Rubenfield M.J."/>
            <person name="Ruiz A."/>
            <person name="Russo S."/>
            <person name="Salzberg S.L."/>
            <person name="Sanchez-Gracia A."/>
            <person name="Saranga D.J."/>
            <person name="Sato H."/>
            <person name="Schaeffer S.W."/>
            <person name="Schatz M.C."/>
            <person name="Schlenke T."/>
            <person name="Schwartz R."/>
            <person name="Segarra C."/>
            <person name="Singh R.S."/>
            <person name="Sirot L."/>
            <person name="Sirota M."/>
            <person name="Sisneros N.B."/>
            <person name="Smith C.D."/>
            <person name="Smith T.F."/>
            <person name="Spieth J."/>
            <person name="Stage D.E."/>
            <person name="Stark A."/>
            <person name="Stephan W."/>
            <person name="Strausberg R.L."/>
            <person name="Strempel S."/>
            <person name="Sturgill D."/>
            <person name="Sutton G."/>
            <person name="Sutton G.G."/>
            <person name="Tao W."/>
            <person name="Teichmann S."/>
            <person name="Tobari Y.N."/>
            <person name="Tomimura Y."/>
            <person name="Tsolas J.M."/>
            <person name="Valente V.L."/>
            <person name="Venter E."/>
            <person name="Venter J.C."/>
            <person name="Vicario S."/>
            <person name="Vieira F.G."/>
            <person name="Vilella A.J."/>
            <person name="Villasante A."/>
            <person name="Walenz B."/>
            <person name="Wang J."/>
            <person name="Wasserman M."/>
            <person name="Watts T."/>
            <person name="Wilson D."/>
            <person name="Wilson R.K."/>
            <person name="Wing R.A."/>
            <person name="Wolfner M.F."/>
            <person name="Wong A."/>
            <person name="Wong G.K."/>
            <person name="Wu C.I."/>
            <person name="Wu G."/>
            <person name="Yamamoto D."/>
            <person name="Yang H.P."/>
            <person name="Yang S.P."/>
            <person name="Yorke J.A."/>
            <person name="Yoshida K."/>
            <person name="Zdobnov E."/>
            <person name="Zhang P."/>
            <person name="Zhang Y."/>
            <person name="Zimin A.V."/>
            <person name="Baldwin J."/>
            <person name="Abdouelleil A."/>
            <person name="Abdulkadir J."/>
            <person name="Abebe A."/>
            <person name="Abera B."/>
            <person name="Abreu J."/>
            <person name="Acer S.C."/>
            <person name="Aftuck L."/>
            <person name="Alexander A."/>
            <person name="An P."/>
            <person name="Anderson E."/>
            <person name="Anderson S."/>
            <person name="Arachi H."/>
            <person name="Azer M."/>
            <person name="Bachantsang P."/>
            <person name="Barry A."/>
            <person name="Bayul T."/>
            <person name="Berlin A."/>
            <person name="Bessette D."/>
            <person name="Bloom T."/>
            <person name="Blye J."/>
            <person name="Boguslavskiy L."/>
            <person name="Bonnet C."/>
            <person name="Boukhgalter B."/>
            <person name="Bourzgui I."/>
            <person name="Brown A."/>
            <person name="Cahill P."/>
            <person name="Channer S."/>
            <person name="Cheshatsang Y."/>
            <person name="Chuda L."/>
            <person name="Citroen M."/>
            <person name="Collymore A."/>
            <person name="Cooke P."/>
            <person name="Costello M."/>
            <person name="D'Aco K."/>
            <person name="Daza R."/>
            <person name="De Haan G."/>
            <person name="DeGray S."/>
            <person name="DeMaso C."/>
            <person name="Dhargay N."/>
            <person name="Dooley K."/>
            <person name="Dooley E."/>
            <person name="Doricent M."/>
            <person name="Dorje P."/>
            <person name="Dorjee K."/>
            <person name="Dupes A."/>
            <person name="Elong R."/>
            <person name="Falk J."/>
            <person name="Farina A."/>
            <person name="Faro S."/>
            <person name="Ferguson D."/>
            <person name="Fisher S."/>
            <person name="Foley C.D."/>
            <person name="Franke A."/>
            <person name="Friedrich D."/>
            <person name="Gadbois L."/>
            <person name="Gearin G."/>
            <person name="Gearin C.R."/>
            <person name="Giannoukos G."/>
            <person name="Goode T."/>
            <person name="Graham J."/>
            <person name="Grandbois E."/>
            <person name="Grewal S."/>
            <person name="Gyaltsen K."/>
            <person name="Hafez N."/>
            <person name="Hagos B."/>
            <person name="Hall J."/>
            <person name="Henson C."/>
            <person name="Hollinger A."/>
            <person name="Honan T."/>
            <person name="Huard M.D."/>
            <person name="Hughes L."/>
            <person name="Hurhula B."/>
            <person name="Husby M.E."/>
            <person name="Kamat A."/>
            <person name="Kanga B."/>
            <person name="Kashin S."/>
            <person name="Khazanovich D."/>
            <person name="Kisner P."/>
            <person name="Lance K."/>
            <person name="Lara M."/>
            <person name="Lee W."/>
            <person name="Lennon N."/>
            <person name="Letendre F."/>
            <person name="LeVine R."/>
            <person name="Lipovsky A."/>
            <person name="Liu X."/>
            <person name="Liu J."/>
            <person name="Liu S."/>
            <person name="Lokyitsang T."/>
            <person name="Lokyitsang Y."/>
            <person name="Lubonja R."/>
            <person name="Lui A."/>
            <person name="MacDonald P."/>
            <person name="Magnisalis V."/>
            <person name="Maru K."/>
            <person name="Matthews C."/>
            <person name="McCusker W."/>
            <person name="McDonough S."/>
            <person name="Mehta T."/>
            <person name="Meldrim J."/>
            <person name="Meneus L."/>
            <person name="Mihai O."/>
            <person name="Mihalev A."/>
            <person name="Mihova T."/>
            <person name="Mittelman R."/>
            <person name="Mlenga V."/>
            <person name="Montmayeur A."/>
            <person name="Mulrain L."/>
            <person name="Navidi A."/>
            <person name="Naylor J."/>
            <person name="Negash T."/>
            <person name="Nguyen T."/>
            <person name="Nguyen N."/>
            <person name="Nicol R."/>
            <person name="Norbu C."/>
            <person name="Norbu N."/>
            <person name="Novod N."/>
            <person name="O'Neill B."/>
            <person name="Osman S."/>
            <person name="Markiewicz E."/>
            <person name="Oyono O.L."/>
            <person name="Patti C."/>
            <person name="Phunkhang P."/>
            <person name="Pierre F."/>
            <person name="Priest M."/>
            <person name="Raghuraman S."/>
            <person name="Rege F."/>
            <person name="Reyes R."/>
            <person name="Rise C."/>
            <person name="Rogov P."/>
            <person name="Ross K."/>
            <person name="Ryan E."/>
            <person name="Settipalli S."/>
            <person name="Shea T."/>
            <person name="Sherpa N."/>
            <person name="Shi L."/>
            <person name="Shih D."/>
            <person name="Sparrow T."/>
            <person name="Spaulding J."/>
            <person name="Stalker J."/>
            <person name="Stange-Thomann N."/>
            <person name="Stavropoulos S."/>
            <person name="Stone C."/>
            <person name="Strader C."/>
            <person name="Tesfaye S."/>
            <person name="Thomson T."/>
            <person name="Thoulutsang Y."/>
            <person name="Thoulutsang D."/>
            <person name="Topham K."/>
            <person name="Topping I."/>
            <person name="Tsamla T."/>
            <person name="Vassiliev H."/>
            <person name="Vo A."/>
            <person name="Wangchuk T."/>
            <person name="Wangdi T."/>
            <person name="Weiand M."/>
            <person name="Wilkinson J."/>
            <person name="Wilson A."/>
            <person name="Yadav S."/>
            <person name="Young G."/>
            <person name="Yu Q."/>
            <person name="Zembek L."/>
            <person name="Zhong D."/>
            <person name="Zimmer A."/>
            <person name="Zwirko Z."/>
            <person name="Jaffe D.B."/>
            <person name="Alvarez P."/>
            <person name="Brockman W."/>
            <person name="Butler J."/>
            <person name="Chin C."/>
            <person name="Gnerre S."/>
            <person name="Grabherr M."/>
            <person name="Kleber M."/>
            <person name="Mauceli E."/>
            <person name="MacCallum I."/>
        </authorList>
    </citation>
    <scope>NUCLEOTIDE SEQUENCE [LARGE SCALE GENOMIC DNA]</scope>
    <source>
        <strain evidence="3">TSC#15081-1352.22</strain>
        <strain evidence="5">Tucson 15081-1352.22</strain>
    </source>
</reference>
<dbReference type="KEGG" id="dmo:Dmoj_GI26446"/>
<evidence type="ECO:0000313" key="3">
    <source>
        <dbReference type="EMBL" id="KRG07210.1"/>
    </source>
</evidence>
<protein>
    <submittedName>
        <fullName evidence="2">Uncharacterized protein, isoform A</fullName>
    </submittedName>
    <submittedName>
        <fullName evidence="3">Uncharacterized protein, isoform B</fullName>
    </submittedName>
</protein>
<feature type="region of interest" description="Disordered" evidence="1">
    <location>
        <begin position="135"/>
        <end position="165"/>
    </location>
</feature>
<proteinExistence type="predicted"/>
<organism evidence="3 5">
    <name type="scientific">Drosophila mojavensis</name>
    <name type="common">Fruit fly</name>
    <dbReference type="NCBI Taxonomy" id="7230"/>
    <lineage>
        <taxon>Eukaryota</taxon>
        <taxon>Metazoa</taxon>
        <taxon>Ecdysozoa</taxon>
        <taxon>Arthropoda</taxon>
        <taxon>Hexapoda</taxon>
        <taxon>Insecta</taxon>
        <taxon>Pterygota</taxon>
        <taxon>Neoptera</taxon>
        <taxon>Endopterygota</taxon>
        <taxon>Diptera</taxon>
        <taxon>Brachycera</taxon>
        <taxon>Muscomorpha</taxon>
        <taxon>Ephydroidea</taxon>
        <taxon>Drosophilidae</taxon>
        <taxon>Drosophila</taxon>
    </lineage>
</organism>
<sequence>MPRYSSLVNTHLANEIEMRSQRQQRRQAEEDAEFRASYLRRHPPVYGPITFREHSRNIVSARLTRSYPASTRNTSENLRRIAARRRYEALRNDAARRNDAPPNDAATHSSSSEVALNIGNAAASQSRLPIFQQLAPLPPTTGTLRTHNTNPDNPPAEQSGSSPSN</sequence>
<feature type="region of interest" description="Disordered" evidence="1">
    <location>
        <begin position="89"/>
        <end position="112"/>
    </location>
</feature>
<dbReference type="KEGG" id="dmo:Dmoj_GI26354"/>
<dbReference type="InParanoid" id="A0A0Q9XNG0"/>
<dbReference type="Proteomes" id="UP000009192">
    <property type="component" value="Unassembled WGS sequence"/>
</dbReference>
<evidence type="ECO:0000313" key="2">
    <source>
        <dbReference type="EMBL" id="KRG07209.1"/>
    </source>
</evidence>
<evidence type="ECO:0000256" key="1">
    <source>
        <dbReference type="SAM" id="MobiDB-lite"/>
    </source>
</evidence>
<accession>A0A0Q9XNG0</accession>
<dbReference type="EMBL" id="CH933813">
    <property type="protein sequence ID" value="KRG07209.1"/>
    <property type="molecule type" value="Genomic_DNA"/>
</dbReference>